<keyword evidence="1" id="KW-1133">Transmembrane helix</keyword>
<evidence type="ECO:0000313" key="3">
    <source>
        <dbReference type="EMBL" id="KAG6956736.1"/>
    </source>
</evidence>
<proteinExistence type="predicted"/>
<comment type="caution">
    <text evidence="4">The sequence shown here is derived from an EMBL/GenBank/DDBJ whole genome shotgun (WGS) entry which is preliminary data.</text>
</comment>
<evidence type="ECO:0000256" key="1">
    <source>
        <dbReference type="SAM" id="Phobius"/>
    </source>
</evidence>
<keyword evidence="1" id="KW-0472">Membrane</keyword>
<dbReference type="PANTHER" id="PTHR40866:SF1">
    <property type="entry name" value="BED-TYPE DOMAIN-CONTAINING PROTEIN"/>
    <property type="match status" value="1"/>
</dbReference>
<name>A0A329SNY7_9STRA</name>
<dbReference type="EMBL" id="MJFZ01000089">
    <property type="protein sequence ID" value="RAW38410.1"/>
    <property type="molecule type" value="Genomic_DNA"/>
</dbReference>
<organism evidence="4 5">
    <name type="scientific">Phytophthora cactorum</name>
    <dbReference type="NCBI Taxonomy" id="29920"/>
    <lineage>
        <taxon>Eukaryota</taxon>
        <taxon>Sar</taxon>
        <taxon>Stramenopiles</taxon>
        <taxon>Oomycota</taxon>
        <taxon>Peronosporomycetes</taxon>
        <taxon>Peronosporales</taxon>
        <taxon>Peronosporaceae</taxon>
        <taxon>Phytophthora</taxon>
    </lineage>
</organism>
<reference evidence="4 5" key="1">
    <citation type="submission" date="2018-01" db="EMBL/GenBank/DDBJ databases">
        <title>Draft genome of the strawberry crown rot pathogen Phytophthora cactorum.</title>
        <authorList>
            <person name="Armitage A.D."/>
            <person name="Lysoe E."/>
            <person name="Nellist C.F."/>
            <person name="Harrison R.J."/>
            <person name="Brurberg M.B."/>
        </authorList>
    </citation>
    <scope>NUCLEOTIDE SEQUENCE [LARGE SCALE GENOMIC DNA]</scope>
    <source>
        <strain evidence="4 5">10300</strain>
    </source>
</reference>
<feature type="transmembrane region" description="Helical" evidence="1">
    <location>
        <begin position="58"/>
        <end position="77"/>
    </location>
</feature>
<dbReference type="PANTHER" id="PTHR40866">
    <property type="entry name" value="BED-TYPE DOMAIN-CONTAINING PROTEIN"/>
    <property type="match status" value="1"/>
</dbReference>
<keyword evidence="5" id="KW-1185">Reference proteome</keyword>
<accession>A0A329SNY7</accession>
<sequence>MENRELRFCEQALVRKNTKLSPLSAKTLLLYMEFLSDDVRDIIIAELKGKRVGLAFDAWSAFGYHFVAVIAIVALPVTASNVKSKRSTCSQWKRKPSRRLLPLQPADSFY</sequence>
<dbReference type="EMBL" id="JAENGZ010000588">
    <property type="protein sequence ID" value="KAG6956736.1"/>
    <property type="molecule type" value="Genomic_DNA"/>
</dbReference>
<dbReference type="Proteomes" id="UP000251314">
    <property type="component" value="Unassembled WGS sequence"/>
</dbReference>
<dbReference type="Proteomes" id="UP000736787">
    <property type="component" value="Unassembled WGS sequence"/>
</dbReference>
<dbReference type="EMBL" id="RCMK01000518">
    <property type="protein sequence ID" value="KAG2924116.1"/>
    <property type="molecule type" value="Genomic_DNA"/>
</dbReference>
<evidence type="ECO:0000313" key="5">
    <source>
        <dbReference type="Proteomes" id="UP000251314"/>
    </source>
</evidence>
<keyword evidence="1" id="KW-0812">Transmembrane</keyword>
<reference evidence="2" key="2">
    <citation type="submission" date="2018-10" db="EMBL/GenBank/DDBJ databases">
        <title>Effector identification in a new, highly contiguous assembly of the strawberry crown rot pathogen Phytophthora cactorum.</title>
        <authorList>
            <person name="Armitage A.D."/>
            <person name="Nellist C.F."/>
            <person name="Bates H."/>
            <person name="Vickerstaff R.J."/>
            <person name="Harrison R.J."/>
        </authorList>
    </citation>
    <scope>NUCLEOTIDE SEQUENCE</scope>
    <source>
        <strain evidence="2">4040</strain>
    </source>
</reference>
<reference evidence="3" key="3">
    <citation type="submission" date="2021-01" db="EMBL/GenBank/DDBJ databases">
        <title>Phytophthora aleatoria, a newly-described species from Pinus radiata is distinct from Phytophthora cactorum isolates based on comparative genomics.</title>
        <authorList>
            <person name="Mcdougal R."/>
            <person name="Panda P."/>
            <person name="Williams N."/>
            <person name="Studholme D.J."/>
        </authorList>
    </citation>
    <scope>NUCLEOTIDE SEQUENCE</scope>
    <source>
        <strain evidence="3">NZFS 3830</strain>
    </source>
</reference>
<evidence type="ECO:0000313" key="2">
    <source>
        <dbReference type="EMBL" id="KAG2924116.1"/>
    </source>
</evidence>
<dbReference type="OrthoDB" id="10272228at2759"/>
<dbReference type="Proteomes" id="UP000688947">
    <property type="component" value="Unassembled WGS sequence"/>
</dbReference>
<evidence type="ECO:0000313" key="4">
    <source>
        <dbReference type="EMBL" id="RAW38410.1"/>
    </source>
</evidence>
<gene>
    <name evidence="3" type="ORF">JG687_00010409</name>
    <name evidence="4" type="ORF">PC110_g5339</name>
    <name evidence="2" type="ORF">PC117_g15479</name>
</gene>
<protein>
    <submittedName>
        <fullName evidence="4">Uncharacterized protein</fullName>
    </submittedName>
</protein>
<dbReference type="AlphaFoldDB" id="A0A329SNY7"/>
<dbReference type="VEuPathDB" id="FungiDB:PC110_g5339"/>